<proteinExistence type="predicted"/>
<name>A0A2P2IZR2_RHIMU</name>
<protein>
    <submittedName>
        <fullName evidence="1">Uncharacterized protein</fullName>
    </submittedName>
</protein>
<accession>A0A2P2IZR2</accession>
<organism evidence="1">
    <name type="scientific">Rhizophora mucronata</name>
    <name type="common">Asiatic mangrove</name>
    <dbReference type="NCBI Taxonomy" id="61149"/>
    <lineage>
        <taxon>Eukaryota</taxon>
        <taxon>Viridiplantae</taxon>
        <taxon>Streptophyta</taxon>
        <taxon>Embryophyta</taxon>
        <taxon>Tracheophyta</taxon>
        <taxon>Spermatophyta</taxon>
        <taxon>Magnoliopsida</taxon>
        <taxon>eudicotyledons</taxon>
        <taxon>Gunneridae</taxon>
        <taxon>Pentapetalae</taxon>
        <taxon>rosids</taxon>
        <taxon>fabids</taxon>
        <taxon>Malpighiales</taxon>
        <taxon>Rhizophoraceae</taxon>
        <taxon>Rhizophora</taxon>
    </lineage>
</organism>
<reference evidence="1" key="1">
    <citation type="submission" date="2018-02" db="EMBL/GenBank/DDBJ databases">
        <title>Rhizophora mucronata_Transcriptome.</title>
        <authorList>
            <person name="Meera S.P."/>
            <person name="Sreeshan A."/>
            <person name="Augustine A."/>
        </authorList>
    </citation>
    <scope>NUCLEOTIDE SEQUENCE</scope>
    <source>
        <tissue evidence="1">Leaf</tissue>
    </source>
</reference>
<evidence type="ECO:0000313" key="1">
    <source>
        <dbReference type="EMBL" id="MBW86701.1"/>
    </source>
</evidence>
<dbReference type="EMBL" id="GGEC01006218">
    <property type="protein sequence ID" value="MBW86701.1"/>
    <property type="molecule type" value="Transcribed_RNA"/>
</dbReference>
<dbReference type="AlphaFoldDB" id="A0A2P2IZR2"/>
<sequence>MVLKRAPEPQRWAQVSGWCVQIAGKYSSCIKPL</sequence>